<accession>A0AA41QT97</accession>
<evidence type="ECO:0000313" key="3">
    <source>
        <dbReference type="Proteomes" id="UP001165341"/>
    </source>
</evidence>
<dbReference type="EMBL" id="JALGAR010000001">
    <property type="protein sequence ID" value="MCI4656925.1"/>
    <property type="molecule type" value="Genomic_DNA"/>
</dbReference>
<protein>
    <submittedName>
        <fullName evidence="2">Uncharacterized protein</fullName>
    </submittedName>
</protein>
<dbReference type="RefSeq" id="WP_243010966.1">
    <property type="nucleotide sequence ID" value="NZ_JALGAR010000001.1"/>
</dbReference>
<reference evidence="2" key="1">
    <citation type="submission" date="2022-03" db="EMBL/GenBank/DDBJ databases">
        <title>Cryobacterium sp. nov. strain ZS14-85, isolated from Antarctic soil.</title>
        <authorList>
            <person name="Li J."/>
            <person name="Niu G."/>
        </authorList>
    </citation>
    <scope>NUCLEOTIDE SEQUENCE</scope>
    <source>
        <strain evidence="2">ZS14-85</strain>
    </source>
</reference>
<organism evidence="2 3">
    <name type="scientific">Cryobacterium zhongshanensis</name>
    <dbReference type="NCBI Taxonomy" id="2928153"/>
    <lineage>
        <taxon>Bacteria</taxon>
        <taxon>Bacillati</taxon>
        <taxon>Actinomycetota</taxon>
        <taxon>Actinomycetes</taxon>
        <taxon>Micrococcales</taxon>
        <taxon>Microbacteriaceae</taxon>
        <taxon>Cryobacterium</taxon>
    </lineage>
</organism>
<comment type="caution">
    <text evidence="2">The sequence shown here is derived from an EMBL/GenBank/DDBJ whole genome shotgun (WGS) entry which is preliminary data.</text>
</comment>
<feature type="compositionally biased region" description="Low complexity" evidence="1">
    <location>
        <begin position="26"/>
        <end position="36"/>
    </location>
</feature>
<feature type="compositionally biased region" description="Basic and acidic residues" evidence="1">
    <location>
        <begin position="9"/>
        <end position="23"/>
    </location>
</feature>
<evidence type="ECO:0000313" key="2">
    <source>
        <dbReference type="EMBL" id="MCI4656925.1"/>
    </source>
</evidence>
<sequence>MTTTLPTDPGRHDHPLPTQHEPEPPSASEPESVVESVAPQLRPLGRVDRLALHLGVALIRWGRRPRPARPVASVDWEAVRRVREERERALERQHADLLRHRMTTPYR</sequence>
<feature type="region of interest" description="Disordered" evidence="1">
    <location>
        <begin position="1"/>
        <end position="36"/>
    </location>
</feature>
<dbReference type="AlphaFoldDB" id="A0AA41QT97"/>
<name>A0AA41QT97_9MICO</name>
<keyword evidence="3" id="KW-1185">Reference proteome</keyword>
<evidence type="ECO:0000256" key="1">
    <source>
        <dbReference type="SAM" id="MobiDB-lite"/>
    </source>
</evidence>
<dbReference type="Proteomes" id="UP001165341">
    <property type="component" value="Unassembled WGS sequence"/>
</dbReference>
<gene>
    <name evidence="2" type="ORF">MQH31_03755</name>
</gene>
<proteinExistence type="predicted"/>